<evidence type="ECO:0000256" key="4">
    <source>
        <dbReference type="ARBA" id="ARBA00022617"/>
    </source>
</evidence>
<proteinExistence type="inferred from homology"/>
<dbReference type="InterPro" id="IPR009160">
    <property type="entry name" value="Acyl-CoA_deSatase_haem/ster-bd"/>
</dbReference>
<comment type="caution">
    <text evidence="17">The sequence shown here is derived from an EMBL/GenBank/DDBJ whole genome shotgun (WGS) entry which is preliminary data.</text>
</comment>
<dbReference type="InterPro" id="IPR001522">
    <property type="entry name" value="FADS-1_CS"/>
</dbReference>
<dbReference type="InterPro" id="IPR018506">
    <property type="entry name" value="Cyt_B5_heme-BS"/>
</dbReference>
<keyword evidence="3 14" id="KW-0444">Lipid biosynthesis</keyword>
<dbReference type="InterPro" id="IPR015876">
    <property type="entry name" value="Acyl-CoA_DS"/>
</dbReference>
<feature type="transmembrane region" description="Helical" evidence="15">
    <location>
        <begin position="186"/>
        <end position="207"/>
    </location>
</feature>
<dbReference type="GO" id="GO:0006636">
    <property type="term" value="P:unsaturated fatty acid biosynthetic process"/>
    <property type="evidence" value="ECO:0007669"/>
    <property type="project" value="UniProtKB-UniRule"/>
</dbReference>
<comment type="similarity">
    <text evidence="2 14">Belongs to the fatty acid desaturase type 1 family.</text>
</comment>
<evidence type="ECO:0000256" key="1">
    <source>
        <dbReference type="ARBA" id="ARBA00004141"/>
    </source>
</evidence>
<evidence type="ECO:0000256" key="7">
    <source>
        <dbReference type="ARBA" id="ARBA00022832"/>
    </source>
</evidence>
<comment type="catalytic activity">
    <reaction evidence="14">
        <text>octadecanoyl-CoA + 2 Fe(II)-[cytochrome b5] + O2 + 2 H(+) = (9Z)-octadecenoyl-CoA + 2 Fe(III)-[cytochrome b5] + 2 H2O</text>
        <dbReference type="Rhea" id="RHEA:19721"/>
        <dbReference type="Rhea" id="RHEA-COMP:10438"/>
        <dbReference type="Rhea" id="RHEA-COMP:10439"/>
        <dbReference type="ChEBI" id="CHEBI:15377"/>
        <dbReference type="ChEBI" id="CHEBI:15378"/>
        <dbReference type="ChEBI" id="CHEBI:15379"/>
        <dbReference type="ChEBI" id="CHEBI:29033"/>
        <dbReference type="ChEBI" id="CHEBI:29034"/>
        <dbReference type="ChEBI" id="CHEBI:57387"/>
        <dbReference type="ChEBI" id="CHEBI:57394"/>
        <dbReference type="EC" id="1.14.19.1"/>
    </reaction>
</comment>
<reference evidence="17" key="1">
    <citation type="submission" date="2020-12" db="EMBL/GenBank/DDBJ databases">
        <title>Metabolic potential, ecology and presence of endohyphal bacteria is reflected in genomic diversity of Mucoromycotina.</title>
        <authorList>
            <person name="Muszewska A."/>
            <person name="Okrasinska A."/>
            <person name="Steczkiewicz K."/>
            <person name="Drgas O."/>
            <person name="Orlowska M."/>
            <person name="Perlinska-Lenart U."/>
            <person name="Aleksandrzak-Piekarczyk T."/>
            <person name="Szatraj K."/>
            <person name="Zielenkiewicz U."/>
            <person name="Pilsyk S."/>
            <person name="Malc E."/>
            <person name="Mieczkowski P."/>
            <person name="Kruszewska J.S."/>
            <person name="Biernat P."/>
            <person name="Pawlowska J."/>
        </authorList>
    </citation>
    <scope>NUCLEOTIDE SEQUENCE</scope>
    <source>
        <strain evidence="17">CBS 226.32</strain>
    </source>
</reference>
<dbReference type="GO" id="GO:0020037">
    <property type="term" value="F:heme binding"/>
    <property type="evidence" value="ECO:0007669"/>
    <property type="project" value="InterPro"/>
</dbReference>
<feature type="domain" description="Cytochrome b5 heme-binding" evidence="16">
    <location>
        <begin position="340"/>
        <end position="419"/>
    </location>
</feature>
<keyword evidence="14" id="KW-0249">Electron transport</keyword>
<evidence type="ECO:0000256" key="8">
    <source>
        <dbReference type="ARBA" id="ARBA00022989"/>
    </source>
</evidence>
<keyword evidence="7 14" id="KW-0276">Fatty acid metabolism</keyword>
<keyword evidence="18" id="KW-1185">Reference proteome</keyword>
<dbReference type="SMART" id="SM01117">
    <property type="entry name" value="Cyt-b5"/>
    <property type="match status" value="1"/>
</dbReference>
<dbReference type="Pfam" id="PF00173">
    <property type="entry name" value="Cyt-b5"/>
    <property type="match status" value="1"/>
</dbReference>
<dbReference type="PANTHER" id="PTHR11351:SF31">
    <property type="entry name" value="DESATURASE 1, ISOFORM A-RELATED"/>
    <property type="match status" value="1"/>
</dbReference>
<keyword evidence="13 14" id="KW-0275">Fatty acid biosynthesis</keyword>
<evidence type="ECO:0000256" key="2">
    <source>
        <dbReference type="ARBA" id="ARBA00009295"/>
    </source>
</evidence>
<gene>
    <name evidence="17" type="ORF">INT46_005952</name>
</gene>
<dbReference type="GO" id="GO:0004768">
    <property type="term" value="F:stearoyl-CoA 9-desaturase activity"/>
    <property type="evidence" value="ECO:0007669"/>
    <property type="project" value="UniProtKB-UniRule"/>
</dbReference>
<dbReference type="PROSITE" id="PS00191">
    <property type="entry name" value="CYTOCHROME_B5_1"/>
    <property type="match status" value="1"/>
</dbReference>
<evidence type="ECO:0000256" key="3">
    <source>
        <dbReference type="ARBA" id="ARBA00022516"/>
    </source>
</evidence>
<evidence type="ECO:0000259" key="16">
    <source>
        <dbReference type="PROSITE" id="PS50255"/>
    </source>
</evidence>
<evidence type="ECO:0000256" key="13">
    <source>
        <dbReference type="ARBA" id="ARBA00023160"/>
    </source>
</evidence>
<dbReference type="PRINTS" id="PR00075">
    <property type="entry name" value="FACDDSATRASE"/>
</dbReference>
<organism evidence="17 18">
    <name type="scientific">Mucor plumbeus</name>
    <dbReference type="NCBI Taxonomy" id="97098"/>
    <lineage>
        <taxon>Eukaryota</taxon>
        <taxon>Fungi</taxon>
        <taxon>Fungi incertae sedis</taxon>
        <taxon>Mucoromycota</taxon>
        <taxon>Mucoromycotina</taxon>
        <taxon>Mucoromycetes</taxon>
        <taxon>Mucorales</taxon>
        <taxon>Mucorineae</taxon>
        <taxon>Mucoraceae</taxon>
        <taxon>Mucor</taxon>
    </lineage>
</organism>
<dbReference type="Gene3D" id="3.10.120.10">
    <property type="entry name" value="Cytochrome b5-like heme/steroid binding domain"/>
    <property type="match status" value="1"/>
</dbReference>
<keyword evidence="14" id="KW-0813">Transport</keyword>
<protein>
    <recommendedName>
        <fullName evidence="14">Acyl-CoA desaturase</fullName>
        <ecNumber evidence="14">1.14.19.1</ecNumber>
    </recommendedName>
</protein>
<comment type="subcellular location">
    <subcellularLocation>
        <location evidence="1">Membrane</location>
        <topology evidence="1">Multi-pass membrane protein</topology>
    </subcellularLocation>
</comment>
<dbReference type="EC" id="1.14.19.1" evidence="14"/>
<dbReference type="PROSITE" id="PS50255">
    <property type="entry name" value="CYTOCHROME_B5_2"/>
    <property type="match status" value="1"/>
</dbReference>
<evidence type="ECO:0000256" key="6">
    <source>
        <dbReference type="ARBA" id="ARBA00022723"/>
    </source>
</evidence>
<comment type="cofactor">
    <cofactor evidence="14">
        <name>Fe(2+)</name>
        <dbReference type="ChEBI" id="CHEBI:29033"/>
    </cofactor>
    <text evidence="14">Expected to bind 2 Fe(2+) ions per subunit.</text>
</comment>
<dbReference type="InterPro" id="IPR036400">
    <property type="entry name" value="Cyt_B5-like_heme/steroid_sf"/>
</dbReference>
<evidence type="ECO:0000256" key="10">
    <source>
        <dbReference type="ARBA" id="ARBA00023004"/>
    </source>
</evidence>
<dbReference type="PIRSF" id="PIRSF000345">
    <property type="entry name" value="OLE1"/>
    <property type="match status" value="1"/>
</dbReference>
<dbReference type="Pfam" id="PF00487">
    <property type="entry name" value="FA_desaturase"/>
    <property type="match status" value="1"/>
</dbReference>
<accession>A0A8H7R589</accession>
<keyword evidence="12 15" id="KW-0472">Membrane</keyword>
<feature type="transmembrane region" description="Helical" evidence="15">
    <location>
        <begin position="73"/>
        <end position="93"/>
    </location>
</feature>
<dbReference type="PRINTS" id="PR00363">
    <property type="entry name" value="CYTOCHROMEB5"/>
</dbReference>
<evidence type="ECO:0000256" key="12">
    <source>
        <dbReference type="ARBA" id="ARBA00023136"/>
    </source>
</evidence>
<dbReference type="PROSITE" id="PS00476">
    <property type="entry name" value="FATTY_ACID_DESATUR_1"/>
    <property type="match status" value="1"/>
</dbReference>
<evidence type="ECO:0000256" key="5">
    <source>
        <dbReference type="ARBA" id="ARBA00022692"/>
    </source>
</evidence>
<keyword evidence="9 14" id="KW-0560">Oxidoreductase</keyword>
<evidence type="ECO:0000256" key="9">
    <source>
        <dbReference type="ARBA" id="ARBA00023002"/>
    </source>
</evidence>
<feature type="transmembrane region" description="Helical" evidence="15">
    <location>
        <begin position="46"/>
        <end position="64"/>
    </location>
</feature>
<dbReference type="Proteomes" id="UP000650833">
    <property type="component" value="Unassembled WGS sequence"/>
</dbReference>
<dbReference type="GO" id="GO:0005789">
    <property type="term" value="C:endoplasmic reticulum membrane"/>
    <property type="evidence" value="ECO:0007669"/>
    <property type="project" value="TreeGrafter"/>
</dbReference>
<dbReference type="AlphaFoldDB" id="A0A8H7R589"/>
<dbReference type="InterPro" id="IPR001199">
    <property type="entry name" value="Cyt_B5-like_heme/steroid-bd"/>
</dbReference>
<dbReference type="SUPFAM" id="SSF55856">
    <property type="entry name" value="Cytochrome b5-like heme/steroid binding domain"/>
    <property type="match status" value="1"/>
</dbReference>
<comment type="function">
    <text evidence="14">Stearoyl-CoA desaturase that utilizes O(2) and electrons from reduced cytochrome b5 to introduce the first double bond into saturated fatty acyl-CoA substrates.</text>
</comment>
<dbReference type="CDD" id="cd03505">
    <property type="entry name" value="Delta9-FADS-like"/>
    <property type="match status" value="1"/>
</dbReference>
<dbReference type="GO" id="GO:0005506">
    <property type="term" value="F:iron ion binding"/>
    <property type="evidence" value="ECO:0007669"/>
    <property type="project" value="TreeGrafter"/>
</dbReference>
<sequence length="452" mass="51866">MSNIATLTSITRTKTESMKPPLPKTKMTSLFDQPVTSKNWTKFVNWPQSILLTATPLIALYGIFTTELTKKTLLFSIIYYFITGLGITAGYHRMWSHRAYRGTDALRWFMSFAGAGAVEGSIYWWSRGHRAHHRWTDTDKDPYCAHRGFFFSHFGWMLVQRPKNRIGYADVADLKADHVVAFQHKYYPYFALGMGFIFPTLVAGLGWGDFRGGYFYAGVLRLVFVHHATFCVNSLAHYLGESTFDDHNTPRDSWVTALVTLGEGYHNFHHQFPQDYRNAIKFGQYDPTKWLIIVLSWFGLAYELKQFPTNEVTKGRLFMEEKRIQEQKAKLFFGTPLKDLPIYTWEEFQSLVLNDNKKWVLIEGVLYDVEEFMKEHPGGMKYLSTAVGKDMTTAFNGGIYNHSNGARNLLTSLRVGVLRNGMQVMTEADATASIYDDSLEFDSKAALFNKSK</sequence>
<keyword evidence="8 15" id="KW-1133">Transmembrane helix</keyword>
<name>A0A8H7R589_9FUNG</name>
<evidence type="ECO:0000256" key="15">
    <source>
        <dbReference type="SAM" id="Phobius"/>
    </source>
</evidence>
<keyword evidence="11 14" id="KW-0443">Lipid metabolism</keyword>
<dbReference type="OrthoDB" id="10260134at2759"/>
<evidence type="ECO:0000313" key="17">
    <source>
        <dbReference type="EMBL" id="KAG2203835.1"/>
    </source>
</evidence>
<dbReference type="EMBL" id="JAEPRC010000215">
    <property type="protein sequence ID" value="KAG2203835.1"/>
    <property type="molecule type" value="Genomic_DNA"/>
</dbReference>
<evidence type="ECO:0000256" key="14">
    <source>
        <dbReference type="PIRNR" id="PIRNR000345"/>
    </source>
</evidence>
<keyword evidence="10 14" id="KW-0408">Iron</keyword>
<evidence type="ECO:0000313" key="18">
    <source>
        <dbReference type="Proteomes" id="UP000650833"/>
    </source>
</evidence>
<dbReference type="InterPro" id="IPR005804">
    <property type="entry name" value="FA_desaturase_dom"/>
</dbReference>
<dbReference type="PANTHER" id="PTHR11351">
    <property type="entry name" value="ACYL-COA DESATURASE"/>
    <property type="match status" value="1"/>
</dbReference>
<keyword evidence="4 14" id="KW-0349">Heme</keyword>
<keyword evidence="5 15" id="KW-0812">Transmembrane</keyword>
<evidence type="ECO:0000256" key="11">
    <source>
        <dbReference type="ARBA" id="ARBA00023098"/>
    </source>
</evidence>
<feature type="transmembrane region" description="Helical" evidence="15">
    <location>
        <begin position="105"/>
        <end position="125"/>
    </location>
</feature>
<keyword evidence="6 14" id="KW-0479">Metal-binding</keyword>